<proteinExistence type="predicted"/>
<dbReference type="HOGENOM" id="CLU_3371426_0_0_2"/>
<protein>
    <submittedName>
        <fullName evidence="1">Uncharacterized protein</fullName>
    </submittedName>
</protein>
<evidence type="ECO:0000313" key="2">
    <source>
        <dbReference type="Proteomes" id="UP000001747"/>
    </source>
</evidence>
<dbReference type="EMBL" id="CP001399">
    <property type="protein sequence ID" value="ACP35719.1"/>
    <property type="molecule type" value="Genomic_DNA"/>
</dbReference>
<dbReference type="KEGG" id="sis:LS215_1721"/>
<gene>
    <name evidence="1" type="ordered locus">LS215_1721</name>
</gene>
<sequence>MLSFATFELQDDGIVAEISQVKDRVRKVIEKLIS</sequence>
<dbReference type="Proteomes" id="UP000001747">
    <property type="component" value="Chromosome"/>
</dbReference>
<reference evidence="1 2" key="1">
    <citation type="journal article" date="2009" name="Proc. Natl. Acad. Sci. U.S.A.">
        <title>Biogeography of the Sulfolobus islandicus pan-genome.</title>
        <authorList>
            <person name="Reno M.L."/>
            <person name="Held N.L."/>
            <person name="Fields C.J."/>
            <person name="Burke P.V."/>
            <person name="Whitaker R.J."/>
        </authorList>
    </citation>
    <scope>NUCLEOTIDE SEQUENCE [LARGE SCALE GENOMIC DNA]</scope>
    <source>
        <strain evidence="2">L.S.2.15 / Lassen #1</strain>
    </source>
</reference>
<name>C3MQQ6_SACI2</name>
<organism evidence="1 2">
    <name type="scientific">Saccharolobus islandicus (strain L.S.2.15 / Lassen #1)</name>
    <name type="common">Sulfolobus islandicus</name>
    <dbReference type="NCBI Taxonomy" id="429572"/>
    <lineage>
        <taxon>Archaea</taxon>
        <taxon>Thermoproteota</taxon>
        <taxon>Thermoprotei</taxon>
        <taxon>Sulfolobales</taxon>
        <taxon>Sulfolobaceae</taxon>
        <taxon>Saccharolobus</taxon>
    </lineage>
</organism>
<evidence type="ECO:0000313" key="1">
    <source>
        <dbReference type="EMBL" id="ACP35719.1"/>
    </source>
</evidence>
<accession>C3MQQ6</accession>
<dbReference type="AlphaFoldDB" id="C3MQQ6"/>